<protein>
    <submittedName>
        <fullName evidence="3">NAD(P)-dependent dehydrogenase (Short-subunit alcohol dehydrogenase family)</fullName>
    </submittedName>
</protein>
<accession>A0A542Y535</accession>
<dbReference type="EMBL" id="VFON01000001">
    <property type="protein sequence ID" value="TQL43182.1"/>
    <property type="molecule type" value="Genomic_DNA"/>
</dbReference>
<sequence length="265" mass="27072">MSEVQPGAPAAGPFSLIGETALVTGGAGGLGLAQARALACAGATIVLADLRDDIVVGGIAALAAAGIVAHGIELDVTDSASVTAAFEDLKARGIAPTILVNNAGVSLRNAAIDATEHEFDLTFGVNVKGTFLVAQAAARLMRERGGGTIVNLASIGGHVVDGPRSSVYDASKAAVVQLTKNLAYEWAQYGIRVNGISPGYMRTAMTETLLPDAVEEQRIIDGHIPLGRIGTPKDLEGLVVFLCSPAASYITGHTVLVDGGWLVSF</sequence>
<evidence type="ECO:0000256" key="1">
    <source>
        <dbReference type="ARBA" id="ARBA00006484"/>
    </source>
</evidence>
<reference evidence="3 4" key="1">
    <citation type="submission" date="2019-06" db="EMBL/GenBank/DDBJ databases">
        <title>Sequencing the genomes of 1000 actinobacteria strains.</title>
        <authorList>
            <person name="Klenk H.-P."/>
        </authorList>
    </citation>
    <scope>NUCLEOTIDE SEQUENCE [LARGE SCALE GENOMIC DNA]</scope>
    <source>
        <strain evidence="3 4">DSM 8803</strain>
    </source>
</reference>
<dbReference type="STRING" id="55969.SD72_00150"/>
<dbReference type="PANTHER" id="PTHR42760">
    <property type="entry name" value="SHORT-CHAIN DEHYDROGENASES/REDUCTASES FAMILY MEMBER"/>
    <property type="match status" value="1"/>
</dbReference>
<dbReference type="NCBIfam" id="NF005559">
    <property type="entry name" value="PRK07231.1"/>
    <property type="match status" value="1"/>
</dbReference>
<evidence type="ECO:0000256" key="2">
    <source>
        <dbReference type="ARBA" id="ARBA00023002"/>
    </source>
</evidence>
<evidence type="ECO:0000313" key="3">
    <source>
        <dbReference type="EMBL" id="TQL43182.1"/>
    </source>
</evidence>
<dbReference type="AlphaFoldDB" id="A0A542Y535"/>
<gene>
    <name evidence="3" type="ORF">FB468_1197</name>
</gene>
<dbReference type="InterPro" id="IPR002347">
    <property type="entry name" value="SDR_fam"/>
</dbReference>
<organism evidence="3 4">
    <name type="scientific">Leucobacter komagatae</name>
    <dbReference type="NCBI Taxonomy" id="55969"/>
    <lineage>
        <taxon>Bacteria</taxon>
        <taxon>Bacillati</taxon>
        <taxon>Actinomycetota</taxon>
        <taxon>Actinomycetes</taxon>
        <taxon>Micrococcales</taxon>
        <taxon>Microbacteriaceae</taxon>
        <taxon>Leucobacter</taxon>
    </lineage>
</organism>
<dbReference type="PANTHER" id="PTHR42760:SF115">
    <property type="entry name" value="3-OXOACYL-[ACYL-CARRIER-PROTEIN] REDUCTASE FABG"/>
    <property type="match status" value="1"/>
</dbReference>
<dbReference type="Pfam" id="PF13561">
    <property type="entry name" value="adh_short_C2"/>
    <property type="match status" value="1"/>
</dbReference>
<name>A0A542Y535_9MICO</name>
<dbReference type="FunFam" id="3.40.50.720:FF:000084">
    <property type="entry name" value="Short-chain dehydrogenase reductase"/>
    <property type="match status" value="1"/>
</dbReference>
<dbReference type="OrthoDB" id="286404at2"/>
<dbReference type="PRINTS" id="PR00081">
    <property type="entry name" value="GDHRDH"/>
</dbReference>
<comment type="caution">
    <text evidence="3">The sequence shown here is derived from an EMBL/GenBank/DDBJ whole genome shotgun (WGS) entry which is preliminary data.</text>
</comment>
<proteinExistence type="inferred from homology"/>
<keyword evidence="4" id="KW-1185">Reference proteome</keyword>
<dbReference type="PRINTS" id="PR00080">
    <property type="entry name" value="SDRFAMILY"/>
</dbReference>
<dbReference type="Proteomes" id="UP000319094">
    <property type="component" value="Unassembled WGS sequence"/>
</dbReference>
<dbReference type="SUPFAM" id="SSF51735">
    <property type="entry name" value="NAD(P)-binding Rossmann-fold domains"/>
    <property type="match status" value="1"/>
</dbReference>
<dbReference type="GO" id="GO:0016616">
    <property type="term" value="F:oxidoreductase activity, acting on the CH-OH group of donors, NAD or NADP as acceptor"/>
    <property type="evidence" value="ECO:0007669"/>
    <property type="project" value="TreeGrafter"/>
</dbReference>
<dbReference type="Gene3D" id="3.40.50.720">
    <property type="entry name" value="NAD(P)-binding Rossmann-like Domain"/>
    <property type="match status" value="1"/>
</dbReference>
<keyword evidence="2" id="KW-0560">Oxidoreductase</keyword>
<comment type="similarity">
    <text evidence="1">Belongs to the short-chain dehydrogenases/reductases (SDR) family.</text>
</comment>
<dbReference type="InterPro" id="IPR036291">
    <property type="entry name" value="NAD(P)-bd_dom_sf"/>
</dbReference>
<evidence type="ECO:0000313" key="4">
    <source>
        <dbReference type="Proteomes" id="UP000319094"/>
    </source>
</evidence>
<dbReference type="RefSeq" id="WP_141886538.1">
    <property type="nucleotide sequence ID" value="NZ_BAAAUY010000016.1"/>
</dbReference>